<dbReference type="GeneID" id="5891486"/>
<dbReference type="InParanoid" id="A9V080"/>
<reference evidence="2 3" key="1">
    <citation type="journal article" date="2008" name="Nature">
        <title>The genome of the choanoflagellate Monosiga brevicollis and the origin of metazoans.</title>
        <authorList>
            <consortium name="JGI Sequencing"/>
            <person name="King N."/>
            <person name="Westbrook M.J."/>
            <person name="Young S.L."/>
            <person name="Kuo A."/>
            <person name="Abedin M."/>
            <person name="Chapman J."/>
            <person name="Fairclough S."/>
            <person name="Hellsten U."/>
            <person name="Isogai Y."/>
            <person name="Letunic I."/>
            <person name="Marr M."/>
            <person name="Pincus D."/>
            <person name="Putnam N."/>
            <person name="Rokas A."/>
            <person name="Wright K.J."/>
            <person name="Zuzow R."/>
            <person name="Dirks W."/>
            <person name="Good M."/>
            <person name="Goodstein D."/>
            <person name="Lemons D."/>
            <person name="Li W."/>
            <person name="Lyons J.B."/>
            <person name="Morris A."/>
            <person name="Nichols S."/>
            <person name="Richter D.J."/>
            <person name="Salamov A."/>
            <person name="Bork P."/>
            <person name="Lim W.A."/>
            <person name="Manning G."/>
            <person name="Miller W.T."/>
            <person name="McGinnis W."/>
            <person name="Shapiro H."/>
            <person name="Tjian R."/>
            <person name="Grigoriev I.V."/>
            <person name="Rokhsar D."/>
        </authorList>
    </citation>
    <scope>NUCLEOTIDE SEQUENCE [LARGE SCALE GENOMIC DNA]</scope>
    <source>
        <strain evidence="3">MX1 / ATCC 50154</strain>
    </source>
</reference>
<dbReference type="KEGG" id="mbr:MONBRDRAFT_25716"/>
<dbReference type="GO" id="GO:0140007">
    <property type="term" value="C:KICSTOR complex"/>
    <property type="evidence" value="ECO:0000318"/>
    <property type="project" value="GO_Central"/>
</dbReference>
<evidence type="ECO:0000313" key="2">
    <source>
        <dbReference type="EMBL" id="EDQ89110.1"/>
    </source>
</evidence>
<dbReference type="InterPro" id="IPR011047">
    <property type="entry name" value="Quinoprotein_ADH-like_sf"/>
</dbReference>
<dbReference type="EMBL" id="CH991552">
    <property type="protein sequence ID" value="EDQ89110.1"/>
    <property type="molecule type" value="Genomic_DNA"/>
</dbReference>
<dbReference type="Pfam" id="PF15907">
    <property type="entry name" value="Itfg2"/>
    <property type="match status" value="1"/>
</dbReference>
<dbReference type="Proteomes" id="UP000001357">
    <property type="component" value="Unassembled WGS sequence"/>
</dbReference>
<dbReference type="PANTHER" id="PTHR16317">
    <property type="entry name" value="INTEGRIN ALPHA REPEAT DOMAIN-CONTAINING"/>
    <property type="match status" value="1"/>
</dbReference>
<proteinExistence type="predicted"/>
<accession>A9V080</accession>
<gene>
    <name evidence="2" type="ORF">MONBRDRAFT_25716</name>
</gene>
<dbReference type="InterPro" id="IPR031793">
    <property type="entry name" value="KICSTOR_ITFG2"/>
</dbReference>
<dbReference type="PANTHER" id="PTHR16317:SF1">
    <property type="entry name" value="KICSTOR COMPLEX PROTEIN ITFG2"/>
    <property type="match status" value="1"/>
</dbReference>
<feature type="region of interest" description="Disordered" evidence="1">
    <location>
        <begin position="384"/>
        <end position="414"/>
    </location>
</feature>
<keyword evidence="3" id="KW-1185">Reference proteome</keyword>
<protein>
    <submittedName>
        <fullName evidence="2">Uncharacterized protein</fullName>
    </submittedName>
</protein>
<name>A9V080_MONBE</name>
<dbReference type="GO" id="GO:0032006">
    <property type="term" value="P:regulation of TOR signaling"/>
    <property type="evidence" value="ECO:0000318"/>
    <property type="project" value="GO_Central"/>
</dbReference>
<sequence>MELLAAETVPESHELCPGMGSGSFVAPAASSDGESCQMSDVRCQMSASNGTAFDALSSSNLSLSLSLSLFCAHSFDQMAWVHEGRSISFPDCRRLNLPDELPATSSSQSLLLFDFDRDGHNELAFIHPTGRLFIYKDFALQASITLGPNLCCLCAGPLLAPDDWPTIVIFSEHGQVYLVRVELTADSPSSIQLVLQETIQLHVNVRVARLTRGMTASFMSLIVTRSDRVLEIFSIFPAQAVASFAGRTLALIMQYSAAYDSQIGNITATSIHHEMDILALIKANGQLISLSNSYQQDAVSVFRSVLQRSACDIAASDEGQSPLLITTTDGSCVAFDLQQMRCIWEVQVYYPIFQSAVVRHPAYPHATLEEDLFNLTLTSEPDVVTTESVATSSPDDTASTPSASSTPTTTSNAALMTSPPEWLMIACAWDGTTIIFDREQRRVQYALYDEVCAFTAGRYGQDDRTYLVHACFAEGIKLTDISNIPPLNITTWRECMDDATPESLSELPTTAFEAFRRLYT</sequence>
<evidence type="ECO:0000313" key="3">
    <source>
        <dbReference type="Proteomes" id="UP000001357"/>
    </source>
</evidence>
<feature type="compositionally biased region" description="Low complexity" evidence="1">
    <location>
        <begin position="390"/>
        <end position="411"/>
    </location>
</feature>
<organism evidence="2 3">
    <name type="scientific">Monosiga brevicollis</name>
    <name type="common">Choanoflagellate</name>
    <dbReference type="NCBI Taxonomy" id="81824"/>
    <lineage>
        <taxon>Eukaryota</taxon>
        <taxon>Choanoflagellata</taxon>
        <taxon>Craspedida</taxon>
        <taxon>Salpingoecidae</taxon>
        <taxon>Monosiga</taxon>
    </lineage>
</organism>
<dbReference type="RefSeq" id="XP_001746215.1">
    <property type="nucleotide sequence ID" value="XM_001746163.1"/>
</dbReference>
<dbReference type="SUPFAM" id="SSF50998">
    <property type="entry name" value="Quinoprotein alcohol dehydrogenase-like"/>
    <property type="match status" value="1"/>
</dbReference>
<evidence type="ECO:0000256" key="1">
    <source>
        <dbReference type="SAM" id="MobiDB-lite"/>
    </source>
</evidence>
<dbReference type="AlphaFoldDB" id="A9V080"/>